<keyword evidence="2" id="KW-1185">Reference proteome</keyword>
<gene>
    <name evidence="1" type="ORF">EAE97_000626</name>
</gene>
<evidence type="ECO:0000313" key="2">
    <source>
        <dbReference type="Proteomes" id="UP000710849"/>
    </source>
</evidence>
<dbReference type="RefSeq" id="XP_038738497.1">
    <property type="nucleotide sequence ID" value="XM_038871136.1"/>
</dbReference>
<dbReference type="AlphaFoldDB" id="A0A9P5IVQ8"/>
<organism evidence="1 2">
    <name type="scientific">Botrytis byssoidea</name>
    <dbReference type="NCBI Taxonomy" id="139641"/>
    <lineage>
        <taxon>Eukaryota</taxon>
        <taxon>Fungi</taxon>
        <taxon>Dikarya</taxon>
        <taxon>Ascomycota</taxon>
        <taxon>Pezizomycotina</taxon>
        <taxon>Leotiomycetes</taxon>
        <taxon>Helotiales</taxon>
        <taxon>Sclerotiniaceae</taxon>
        <taxon>Botrytis</taxon>
    </lineage>
</organism>
<dbReference type="EMBL" id="RCSW01000001">
    <property type="protein sequence ID" value="KAF7955367.1"/>
    <property type="molecule type" value="Genomic_DNA"/>
</dbReference>
<proteinExistence type="predicted"/>
<comment type="caution">
    <text evidence="1">The sequence shown here is derived from an EMBL/GenBank/DDBJ whole genome shotgun (WGS) entry which is preliminary data.</text>
</comment>
<name>A0A9P5IVQ8_9HELO</name>
<sequence>MVLLCWAGSILGIIERQNDKMVQRQSGSIHVLPGPRQSRDIVQSRLWNHNTDSGPRTVHIEGNISLGIGVKIKSIIRGLPVLQCLCY</sequence>
<dbReference type="Proteomes" id="UP000710849">
    <property type="component" value="Unassembled WGS sequence"/>
</dbReference>
<accession>A0A9P5IVQ8</accession>
<dbReference type="GeneID" id="62144215"/>
<reference evidence="1 2" key="1">
    <citation type="journal article" date="2020" name="Genome Biol. Evol.">
        <title>Comparative genomics of Sclerotiniaceae.</title>
        <authorList>
            <person name="Valero Jimenez C.A."/>
            <person name="Steentjes M."/>
            <person name="Scholten O.E."/>
            <person name="Van Kan J.A.L."/>
        </authorList>
    </citation>
    <scope>NUCLEOTIDE SEQUENCE [LARGE SCALE GENOMIC DNA]</scope>
    <source>
        <strain evidence="1 2">MUCL 94</strain>
    </source>
</reference>
<protein>
    <submittedName>
        <fullName evidence="1">Uncharacterized protein</fullName>
    </submittedName>
</protein>
<evidence type="ECO:0000313" key="1">
    <source>
        <dbReference type="EMBL" id="KAF7955367.1"/>
    </source>
</evidence>